<comment type="subcellular location">
    <subcellularLocation>
        <location evidence="1">Membrane</location>
        <topology evidence="1">Single-pass type I membrane protein</topology>
    </subcellularLocation>
</comment>
<dbReference type="Gene3D" id="3.40.390.10">
    <property type="entry name" value="Collagenase (Catalytic Domain)"/>
    <property type="match status" value="1"/>
</dbReference>
<dbReference type="SMART" id="SM00608">
    <property type="entry name" value="ACR"/>
    <property type="match status" value="1"/>
</dbReference>
<dbReference type="GeneTree" id="ENSGT00940000162672"/>
<dbReference type="InterPro" id="IPR001590">
    <property type="entry name" value="Peptidase_M12B"/>
</dbReference>
<organism evidence="8 9">
    <name type="scientific">Otolemur garnettii</name>
    <name type="common">Small-eared galago</name>
    <name type="synonym">Garnett's greater bushbaby</name>
    <dbReference type="NCBI Taxonomy" id="30611"/>
    <lineage>
        <taxon>Eukaryota</taxon>
        <taxon>Metazoa</taxon>
        <taxon>Chordata</taxon>
        <taxon>Craniata</taxon>
        <taxon>Vertebrata</taxon>
        <taxon>Euteleostomi</taxon>
        <taxon>Mammalia</taxon>
        <taxon>Eutheria</taxon>
        <taxon>Euarchontoglires</taxon>
        <taxon>Primates</taxon>
        <taxon>Strepsirrhini</taxon>
        <taxon>Lorisiformes</taxon>
        <taxon>Galagidae</taxon>
        <taxon>Otolemur</taxon>
    </lineage>
</organism>
<evidence type="ECO:0000313" key="8">
    <source>
        <dbReference type="Ensembl" id="ENSOGAP00000017470.1"/>
    </source>
</evidence>
<dbReference type="GO" id="GO:0046872">
    <property type="term" value="F:metal ion binding"/>
    <property type="evidence" value="ECO:0007669"/>
    <property type="project" value="UniProtKB-KW"/>
</dbReference>
<dbReference type="STRING" id="30611.ENSOGAP00000017470"/>
<evidence type="ECO:0000256" key="3">
    <source>
        <dbReference type="PROSITE-ProRule" id="PRU00068"/>
    </source>
</evidence>
<name>H0XMX9_OTOGA</name>
<dbReference type="PRINTS" id="PR00289">
    <property type="entry name" value="DISINTEGRIN"/>
</dbReference>
<feature type="disulfide bond" evidence="3">
    <location>
        <begin position="335"/>
        <end position="355"/>
    </location>
</feature>
<dbReference type="FunFam" id="4.10.70.10:FF:000001">
    <property type="entry name" value="Disintegrin and metalloproteinase domain-containing protein 22"/>
    <property type="match status" value="1"/>
</dbReference>
<feature type="disulfide bond" evidence="4">
    <location>
        <begin position="230"/>
        <end position="235"/>
    </location>
</feature>
<feature type="domain" description="Peptidase M12B" evidence="7">
    <location>
        <begin position="78"/>
        <end position="271"/>
    </location>
</feature>
<dbReference type="SMART" id="SM00050">
    <property type="entry name" value="DISIN"/>
    <property type="match status" value="1"/>
</dbReference>
<accession>H0XMX9</accession>
<dbReference type="InterPro" id="IPR001762">
    <property type="entry name" value="Disintegrin_dom"/>
</dbReference>
<dbReference type="InterPro" id="IPR036436">
    <property type="entry name" value="Disintegrin_dom_sf"/>
</dbReference>
<evidence type="ECO:0000256" key="2">
    <source>
        <dbReference type="ARBA" id="ARBA00023157"/>
    </source>
</evidence>
<feature type="binding site" evidence="4">
    <location>
        <position position="217"/>
    </location>
    <ligand>
        <name>Zn(2+)</name>
        <dbReference type="ChEBI" id="CHEBI:29105"/>
        <note>catalytic</note>
    </ligand>
</feature>
<dbReference type="OMA" id="NVSCYRA"/>
<dbReference type="GO" id="GO:0004222">
    <property type="term" value="F:metalloendopeptidase activity"/>
    <property type="evidence" value="ECO:0007669"/>
    <property type="project" value="InterPro"/>
</dbReference>
<protein>
    <recommendedName>
        <fullName evidence="10">ADAM metallopeptidase domain 21</fullName>
    </recommendedName>
</protein>
<dbReference type="InterPro" id="IPR034027">
    <property type="entry name" value="Reprolysin_adamalysin"/>
</dbReference>
<dbReference type="AlphaFoldDB" id="H0XMX9"/>
<dbReference type="Pfam" id="PF01421">
    <property type="entry name" value="Reprolysin"/>
    <property type="match status" value="1"/>
</dbReference>
<dbReference type="GO" id="GO:0006508">
    <property type="term" value="P:proteolysis"/>
    <property type="evidence" value="ECO:0007669"/>
    <property type="project" value="InterPro"/>
</dbReference>
<keyword evidence="5" id="KW-1133">Transmembrane helix</keyword>
<dbReference type="FunFam" id="3.40.390.10:FF:000002">
    <property type="entry name" value="Disintegrin and metalloproteinase domain-containing protein 22"/>
    <property type="match status" value="1"/>
</dbReference>
<feature type="transmembrane region" description="Helical" evidence="5">
    <location>
        <begin position="558"/>
        <end position="579"/>
    </location>
</feature>
<dbReference type="EMBL" id="AAQR03094937">
    <property type="status" value="NOT_ANNOTATED_CDS"/>
    <property type="molecule type" value="Genomic_DNA"/>
</dbReference>
<reference evidence="8" key="3">
    <citation type="submission" date="2025-09" db="UniProtKB">
        <authorList>
            <consortium name="Ensembl"/>
        </authorList>
    </citation>
    <scope>IDENTIFICATION</scope>
</reference>
<keyword evidence="5" id="KW-0472">Membrane</keyword>
<dbReference type="Ensembl" id="ENSOGAT00000027791.1">
    <property type="protein sequence ID" value="ENSOGAP00000017470.1"/>
    <property type="gene ID" value="ENSOGAG00000028300.1"/>
</dbReference>
<dbReference type="GO" id="GO:0009897">
    <property type="term" value="C:external side of plasma membrane"/>
    <property type="evidence" value="ECO:0007669"/>
    <property type="project" value="TreeGrafter"/>
</dbReference>
<dbReference type="eggNOG" id="KOG3607">
    <property type="taxonomic scope" value="Eukaryota"/>
</dbReference>
<dbReference type="Pfam" id="PF08516">
    <property type="entry name" value="ADAM_CR"/>
    <property type="match status" value="1"/>
</dbReference>
<feature type="binding site" evidence="4">
    <location>
        <position position="223"/>
    </location>
    <ligand>
        <name>Zn(2+)</name>
        <dbReference type="ChEBI" id="CHEBI:29105"/>
        <note>catalytic</note>
    </ligand>
</feature>
<dbReference type="PROSITE" id="PS00427">
    <property type="entry name" value="DISINTEGRIN_1"/>
    <property type="match status" value="1"/>
</dbReference>
<proteinExistence type="predicted"/>
<dbReference type="InterPro" id="IPR018358">
    <property type="entry name" value="Disintegrin_CS"/>
</dbReference>
<dbReference type="PANTHER" id="PTHR11905">
    <property type="entry name" value="ADAM A DISINTEGRIN AND METALLOPROTEASE DOMAIN"/>
    <property type="match status" value="1"/>
</dbReference>
<keyword evidence="4" id="KW-0862">Zinc</keyword>
<keyword evidence="4" id="KW-0479">Metal-binding</keyword>
<feature type="domain" description="Disintegrin" evidence="6">
    <location>
        <begin position="277"/>
        <end position="363"/>
    </location>
</feature>
<reference evidence="8" key="2">
    <citation type="submission" date="2025-08" db="UniProtKB">
        <authorList>
            <consortium name="Ensembl"/>
        </authorList>
    </citation>
    <scope>IDENTIFICATION</scope>
</reference>
<evidence type="ECO:0000256" key="5">
    <source>
        <dbReference type="SAM" id="Phobius"/>
    </source>
</evidence>
<dbReference type="GO" id="GO:1990913">
    <property type="term" value="C:sperm head plasma membrane"/>
    <property type="evidence" value="ECO:0007669"/>
    <property type="project" value="TreeGrafter"/>
</dbReference>
<feature type="active site" evidence="4">
    <location>
        <position position="214"/>
    </location>
</feature>
<evidence type="ECO:0000259" key="7">
    <source>
        <dbReference type="PROSITE" id="PS50215"/>
    </source>
</evidence>
<evidence type="ECO:0000256" key="4">
    <source>
        <dbReference type="PROSITE-ProRule" id="PRU00276"/>
    </source>
</evidence>
<evidence type="ECO:0000256" key="1">
    <source>
        <dbReference type="ARBA" id="ARBA00004479"/>
    </source>
</evidence>
<evidence type="ECO:0000313" key="9">
    <source>
        <dbReference type="Proteomes" id="UP000005225"/>
    </source>
</evidence>
<dbReference type="Proteomes" id="UP000005225">
    <property type="component" value="Unassembled WGS sequence"/>
</dbReference>
<keyword evidence="9" id="KW-1185">Reference proteome</keyword>
<sequence length="596" mass="67153">GGFHGMLQIKETIYEIKPKRFSETFEHWIYEIDSEETQFPPLKCGLTEEEIARQLNSHWRDSSTMKQIVFNDIYTHTWYIEMALVMDHERYIYMASNVSDMQDQALLIIHVVNSFYAQFTVHVFLIGLEIWTTQNLIDISPIEDGLTNFCNWKAANLEARLPHDVAHLIVKEDYGVALGLAYVGTICWGRPSCGINTFRPGVVESSFALTITHELGHNLGMRHDGNFCSCGRRGCLMFSYKVMTDRFSNCSYLDFLKTVTGRSCLYVSPAPERVLHMNRCGNGLVEGEEQCDCGSVQLCLDDPCCLSNCTFKAGANCAFGLCCRNCQFLPSGTVCRPKSDECDLPEWCNGTSHMCPEDVYVQNGILCLGNGTCYEKRCNDREEQCRRIFGKGAKSANEICYAKINSRGDRFGHCGLNVDHYQTCNMPDILCGRVLCDRIEKIPFLKDHSTVHWTRINDTNCWSTDYHFGMVISDIGEVKDGTACGPEHICMGRRCVSRSLLNNTCSPKTCNGKGVCNNKQHCHCDDQWKPPVCLFEGSGGSIDSGPPPAKRKDSEGKLWSKHIVLLFLWVPAVLVLCFSKAVTEKKKAKSTEPKKE</sequence>
<dbReference type="InParanoid" id="H0XMX9"/>
<dbReference type="PROSITE" id="PS50214">
    <property type="entry name" value="DISINTEGRIN_2"/>
    <property type="match status" value="1"/>
</dbReference>
<evidence type="ECO:0000259" key="6">
    <source>
        <dbReference type="PROSITE" id="PS50214"/>
    </source>
</evidence>
<dbReference type="Gene3D" id="4.10.70.10">
    <property type="entry name" value="Disintegrin domain"/>
    <property type="match status" value="1"/>
</dbReference>
<dbReference type="CDD" id="cd04269">
    <property type="entry name" value="ZnMc_adamalysin_II_like"/>
    <property type="match status" value="1"/>
</dbReference>
<reference evidence="9" key="1">
    <citation type="submission" date="2011-03" db="EMBL/GenBank/DDBJ databases">
        <title>Version 3 of the genome sequence of Otolemur garnettii (Bushbaby).</title>
        <authorList>
            <consortium name="The Broad Institute Genome Sequencing Platform"/>
            <person name="Di Palma F."/>
            <person name="Johnson J."/>
            <person name="Lander E.S."/>
            <person name="Lindblad-Toh K."/>
            <person name="Jaffe D.B."/>
            <person name="Gnerre S."/>
            <person name="MacCallum I."/>
            <person name="Przybylski D."/>
            <person name="Ribeiro F.J."/>
            <person name="Burton J.N."/>
            <person name="Walker B.J."/>
            <person name="Sharpe T."/>
            <person name="Hall G."/>
        </authorList>
    </citation>
    <scope>NUCLEOTIDE SEQUENCE [LARGE SCALE GENOMIC DNA]</scope>
</reference>
<dbReference type="Pfam" id="PF00200">
    <property type="entry name" value="Disintegrin"/>
    <property type="match status" value="1"/>
</dbReference>
<keyword evidence="5" id="KW-0812">Transmembrane</keyword>
<dbReference type="PANTHER" id="PTHR11905:SF232">
    <property type="entry name" value="DISINTEGRIN AND METALLOPROTEINASE DOMAIN-CONTAINING PROTEIN 20"/>
    <property type="match status" value="1"/>
</dbReference>
<dbReference type="InterPro" id="IPR024079">
    <property type="entry name" value="MetalloPept_cat_dom_sf"/>
</dbReference>
<dbReference type="PROSITE" id="PS50215">
    <property type="entry name" value="ADAM_MEPRO"/>
    <property type="match status" value="1"/>
</dbReference>
<evidence type="ECO:0008006" key="10">
    <source>
        <dbReference type="Google" id="ProtNLM"/>
    </source>
</evidence>
<comment type="caution">
    <text evidence="4">Lacks conserved residue(s) required for the propagation of feature annotation.</text>
</comment>
<feature type="binding site" evidence="4">
    <location>
        <position position="213"/>
    </location>
    <ligand>
        <name>Zn(2+)</name>
        <dbReference type="ChEBI" id="CHEBI:29105"/>
        <note>catalytic</note>
    </ligand>
</feature>
<dbReference type="SUPFAM" id="SSF55486">
    <property type="entry name" value="Metalloproteases ('zincins'), catalytic domain"/>
    <property type="match status" value="1"/>
</dbReference>
<dbReference type="GO" id="GO:0008584">
    <property type="term" value="P:male gonad development"/>
    <property type="evidence" value="ECO:0007669"/>
    <property type="project" value="TreeGrafter"/>
</dbReference>
<dbReference type="SUPFAM" id="SSF57552">
    <property type="entry name" value="Blood coagulation inhibitor (disintegrin)"/>
    <property type="match status" value="1"/>
</dbReference>
<dbReference type="InterPro" id="IPR006586">
    <property type="entry name" value="ADAM_Cys-rich"/>
</dbReference>
<keyword evidence="2 4" id="KW-1015">Disulfide bond</keyword>